<dbReference type="Proteomes" id="UP001160390">
    <property type="component" value="Unassembled WGS sequence"/>
</dbReference>
<dbReference type="SUPFAM" id="SSF55729">
    <property type="entry name" value="Acyl-CoA N-acyltransferases (Nat)"/>
    <property type="match status" value="1"/>
</dbReference>
<dbReference type="AlphaFoldDB" id="A0AA35MJM1"/>
<comment type="caution">
    <text evidence="2">The sequence shown here is derived from an EMBL/GenBank/DDBJ whole genome shotgun (WGS) entry which is preliminary data.</text>
</comment>
<dbReference type="PROSITE" id="PS51186">
    <property type="entry name" value="GNAT"/>
    <property type="match status" value="1"/>
</dbReference>
<evidence type="ECO:0000259" key="1">
    <source>
        <dbReference type="PROSITE" id="PS51186"/>
    </source>
</evidence>
<dbReference type="CDD" id="cd04301">
    <property type="entry name" value="NAT_SF"/>
    <property type="match status" value="1"/>
</dbReference>
<organism evidence="2 3">
    <name type="scientific">Clonostachys chloroleuca</name>
    <dbReference type="NCBI Taxonomy" id="1926264"/>
    <lineage>
        <taxon>Eukaryota</taxon>
        <taxon>Fungi</taxon>
        <taxon>Dikarya</taxon>
        <taxon>Ascomycota</taxon>
        <taxon>Pezizomycotina</taxon>
        <taxon>Sordariomycetes</taxon>
        <taxon>Hypocreomycetidae</taxon>
        <taxon>Hypocreales</taxon>
        <taxon>Bionectriaceae</taxon>
        <taxon>Clonostachys</taxon>
    </lineage>
</organism>
<name>A0AA35MJM1_9HYPO</name>
<dbReference type="EMBL" id="CABFNP030001297">
    <property type="protein sequence ID" value="CAI6097896.1"/>
    <property type="molecule type" value="Genomic_DNA"/>
</dbReference>
<dbReference type="Gene3D" id="3.40.630.30">
    <property type="match status" value="1"/>
</dbReference>
<dbReference type="PANTHER" id="PTHR42791">
    <property type="entry name" value="GNAT FAMILY ACETYLTRANSFERASE"/>
    <property type="match status" value="1"/>
</dbReference>
<dbReference type="Pfam" id="PF00583">
    <property type="entry name" value="Acetyltransf_1"/>
    <property type="match status" value="1"/>
</dbReference>
<gene>
    <name evidence="2" type="ORF">CCHLO57077_00005607</name>
</gene>
<keyword evidence="3" id="KW-1185">Reference proteome</keyword>
<evidence type="ECO:0000313" key="3">
    <source>
        <dbReference type="Proteomes" id="UP001160390"/>
    </source>
</evidence>
<reference evidence="2" key="1">
    <citation type="submission" date="2023-01" db="EMBL/GenBank/DDBJ databases">
        <authorList>
            <person name="Piombo E."/>
        </authorList>
    </citation>
    <scope>NUCLEOTIDE SEQUENCE</scope>
</reference>
<proteinExistence type="predicted"/>
<sequence>MGNTLTQLPLSCLEEMEFSIAPPTPSSAGEIAEIHLQAMSSNLLLHAQFPSDEALGFLRAWLTKDSVDHLENPSQGILVAKKEGTGETLGFVKWTVHRGPEGEEEHEELPDSCRAIYVYSYVELTARVRKEVMGTEPYYHVTYLCTSPEYAARGVGSRLLRSVMSLAEAEGTAVVLESTMGAVAFYRKLGFEIMQGLDMMLPGIGSSDPTELYEERCMVWRSDKL</sequence>
<protein>
    <recommendedName>
        <fullName evidence="1">N-acetyltransferase domain-containing protein</fullName>
    </recommendedName>
</protein>
<dbReference type="InterPro" id="IPR016181">
    <property type="entry name" value="Acyl_CoA_acyltransferase"/>
</dbReference>
<accession>A0AA35MJM1</accession>
<feature type="domain" description="N-acetyltransferase" evidence="1">
    <location>
        <begin position="18"/>
        <end position="219"/>
    </location>
</feature>
<evidence type="ECO:0000313" key="2">
    <source>
        <dbReference type="EMBL" id="CAI6097896.1"/>
    </source>
</evidence>
<dbReference type="InterPro" id="IPR000182">
    <property type="entry name" value="GNAT_dom"/>
</dbReference>
<dbReference type="InterPro" id="IPR052523">
    <property type="entry name" value="Trichothecene_AcTrans"/>
</dbReference>
<dbReference type="PANTHER" id="PTHR42791:SF2">
    <property type="entry name" value="N-ACETYLTRANSFERASE DOMAIN-CONTAINING PROTEIN"/>
    <property type="match status" value="1"/>
</dbReference>
<dbReference type="GO" id="GO:0016747">
    <property type="term" value="F:acyltransferase activity, transferring groups other than amino-acyl groups"/>
    <property type="evidence" value="ECO:0007669"/>
    <property type="project" value="InterPro"/>
</dbReference>